<evidence type="ECO:0000256" key="1">
    <source>
        <dbReference type="SAM" id="Phobius"/>
    </source>
</evidence>
<proteinExistence type="predicted"/>
<dbReference type="AlphaFoldDB" id="A0A3P7KED7"/>
<keyword evidence="1" id="KW-1133">Transmembrane helix</keyword>
<feature type="transmembrane region" description="Helical" evidence="1">
    <location>
        <begin position="186"/>
        <end position="209"/>
    </location>
</feature>
<dbReference type="Gene3D" id="3.40.50.150">
    <property type="entry name" value="Vaccinia Virus protein VP39"/>
    <property type="match status" value="1"/>
</dbReference>
<reference evidence="3 4" key="1">
    <citation type="submission" date="2018-11" db="EMBL/GenBank/DDBJ databases">
        <authorList>
            <consortium name="Pathogen Informatics"/>
        </authorList>
    </citation>
    <scope>NUCLEOTIDE SEQUENCE [LARGE SCALE GENOMIC DNA]</scope>
</reference>
<dbReference type="Pfam" id="PF08241">
    <property type="entry name" value="Methyltransf_11"/>
    <property type="match status" value="1"/>
</dbReference>
<dbReference type="GO" id="GO:0008757">
    <property type="term" value="F:S-adenosylmethionine-dependent methyltransferase activity"/>
    <property type="evidence" value="ECO:0007669"/>
    <property type="project" value="InterPro"/>
</dbReference>
<keyword evidence="1" id="KW-0472">Membrane</keyword>
<protein>
    <recommendedName>
        <fullName evidence="2">Methyltransferase type 11 domain-containing protein</fullName>
    </recommendedName>
</protein>
<evidence type="ECO:0000313" key="3">
    <source>
        <dbReference type="EMBL" id="VDM69555.1"/>
    </source>
</evidence>
<evidence type="ECO:0000313" key="4">
    <source>
        <dbReference type="Proteomes" id="UP000270094"/>
    </source>
</evidence>
<dbReference type="OrthoDB" id="3265906at2759"/>
<dbReference type="InterPro" id="IPR013216">
    <property type="entry name" value="Methyltransf_11"/>
</dbReference>
<keyword evidence="1" id="KW-0812">Transmembrane</keyword>
<evidence type="ECO:0000259" key="2">
    <source>
        <dbReference type="Pfam" id="PF08241"/>
    </source>
</evidence>
<organism evidence="3 4">
    <name type="scientific">Strongylus vulgaris</name>
    <name type="common">Blood worm</name>
    <dbReference type="NCBI Taxonomy" id="40348"/>
    <lineage>
        <taxon>Eukaryota</taxon>
        <taxon>Metazoa</taxon>
        <taxon>Ecdysozoa</taxon>
        <taxon>Nematoda</taxon>
        <taxon>Chromadorea</taxon>
        <taxon>Rhabditida</taxon>
        <taxon>Rhabditina</taxon>
        <taxon>Rhabditomorpha</taxon>
        <taxon>Strongyloidea</taxon>
        <taxon>Strongylidae</taxon>
        <taxon>Strongylus</taxon>
    </lineage>
</organism>
<feature type="domain" description="Methyltransferase type 11" evidence="2">
    <location>
        <begin position="129"/>
        <end position="173"/>
    </location>
</feature>
<name>A0A3P7KED7_STRVU</name>
<dbReference type="Proteomes" id="UP000270094">
    <property type="component" value="Unassembled WGS sequence"/>
</dbReference>
<dbReference type="EMBL" id="UYYB01012636">
    <property type="protein sequence ID" value="VDM69555.1"/>
    <property type="molecule type" value="Genomic_DNA"/>
</dbReference>
<keyword evidence="4" id="KW-1185">Reference proteome</keyword>
<dbReference type="InterPro" id="IPR029063">
    <property type="entry name" value="SAM-dependent_MTases_sf"/>
</dbReference>
<accession>A0A3P7KED7</accession>
<sequence length="268" mass="30402">MFCIERIKHIRSADASSPFRAGSLLERHIDRARRICRSVAGRCPLLSVLGWFAFMDPSCVPEWLHHSSAAIFTAPQSEALPYFCSTLHPLAFSIDFDSLNRHAINVRVRFCIVAHSSRSPVSHCARAALHVAPRLRRGEFDAVVASEIVEHVADLDAFVGGCARLAKSGAPLFFTTINRTLASRVLAIWVAEVNYTYCFIIFLVLYLIYRVFITIPRFHWQTSKIFLLTIDNFIAFFKAYSQAVAANSTFYKNARSIGNTWYMIYIRI</sequence>
<dbReference type="SUPFAM" id="SSF53335">
    <property type="entry name" value="S-adenosyl-L-methionine-dependent methyltransferases"/>
    <property type="match status" value="1"/>
</dbReference>
<gene>
    <name evidence="3" type="ORF">SVUK_LOCUS4553</name>
</gene>